<sequence>MAHSEDRQLVDGYLKEMDENLGSGILSLDEDGLCVFDIDGKGRFRFEVPEAGGHCYLASPLTMVPLEGERRNELLTNALLLNFFGKGTQNATLSLDPETGIIHLHYALKIEFLNAITLENTFSNFVDLAVKVKNSLEGNETAEAAPATEQAPTEELAGFGAMANPTFGGFA</sequence>
<keyword evidence="2" id="KW-1185">Reference proteome</keyword>
<gene>
    <name evidence="1" type="ORF">J3U88_12480</name>
</gene>
<evidence type="ECO:0000313" key="2">
    <source>
        <dbReference type="Proteomes" id="UP000664417"/>
    </source>
</evidence>
<dbReference type="AlphaFoldDB" id="A0A8J7QFY3"/>
<accession>A0A8J7QFY3</accession>
<comment type="caution">
    <text evidence="1">The sequence shown here is derived from an EMBL/GenBank/DDBJ whole genome shotgun (WGS) entry which is preliminary data.</text>
</comment>
<dbReference type="Pfam" id="PF05932">
    <property type="entry name" value="CesT"/>
    <property type="match status" value="1"/>
</dbReference>
<protein>
    <submittedName>
        <fullName evidence="1">Type III secretion system chaperone</fullName>
    </submittedName>
</protein>
<dbReference type="CDD" id="cd17034">
    <property type="entry name" value="T3SC_IA_ShcO1-like"/>
    <property type="match status" value="1"/>
</dbReference>
<proteinExistence type="predicted"/>
<dbReference type="RefSeq" id="WP_207859101.1">
    <property type="nucleotide sequence ID" value="NZ_JAFREP010000010.1"/>
</dbReference>
<dbReference type="Proteomes" id="UP000664417">
    <property type="component" value="Unassembled WGS sequence"/>
</dbReference>
<dbReference type="InterPro" id="IPR010261">
    <property type="entry name" value="Tir_chaperone"/>
</dbReference>
<evidence type="ECO:0000313" key="1">
    <source>
        <dbReference type="EMBL" id="MBO1319280.1"/>
    </source>
</evidence>
<reference evidence="1" key="1">
    <citation type="submission" date="2021-03" db="EMBL/GenBank/DDBJ databases">
        <authorList>
            <person name="Wang G."/>
        </authorList>
    </citation>
    <scope>NUCLEOTIDE SEQUENCE</scope>
    <source>
        <strain evidence="1">KCTC 12899</strain>
    </source>
</reference>
<dbReference type="EMBL" id="JAFREP010000010">
    <property type="protein sequence ID" value="MBO1319280.1"/>
    <property type="molecule type" value="Genomic_DNA"/>
</dbReference>
<dbReference type="SUPFAM" id="SSF69635">
    <property type="entry name" value="Type III secretory system chaperone-like"/>
    <property type="match status" value="1"/>
</dbReference>
<organism evidence="1 2">
    <name type="scientific">Acanthopleuribacter pedis</name>
    <dbReference type="NCBI Taxonomy" id="442870"/>
    <lineage>
        <taxon>Bacteria</taxon>
        <taxon>Pseudomonadati</taxon>
        <taxon>Acidobacteriota</taxon>
        <taxon>Holophagae</taxon>
        <taxon>Acanthopleuribacterales</taxon>
        <taxon>Acanthopleuribacteraceae</taxon>
        <taxon>Acanthopleuribacter</taxon>
    </lineage>
</organism>
<name>A0A8J7QFY3_9BACT</name>
<dbReference type="GO" id="GO:0030254">
    <property type="term" value="P:protein secretion by the type III secretion system"/>
    <property type="evidence" value="ECO:0007669"/>
    <property type="project" value="InterPro"/>
</dbReference>
<dbReference type="Gene3D" id="3.30.1460.10">
    <property type="match status" value="1"/>
</dbReference>